<evidence type="ECO:0000256" key="2">
    <source>
        <dbReference type="SAM" id="SignalP"/>
    </source>
</evidence>
<evidence type="ECO:0000313" key="4">
    <source>
        <dbReference type="Proteomes" id="UP000218231"/>
    </source>
</evidence>
<feature type="compositionally biased region" description="Low complexity" evidence="1">
    <location>
        <begin position="104"/>
        <end position="132"/>
    </location>
</feature>
<feature type="chain" id="PRO_5012629737" evidence="2">
    <location>
        <begin position="22"/>
        <end position="201"/>
    </location>
</feature>
<feature type="region of interest" description="Disordered" evidence="1">
    <location>
        <begin position="93"/>
        <end position="132"/>
    </location>
</feature>
<protein>
    <submittedName>
        <fullName evidence="3">Uncharacterized protein</fullName>
    </submittedName>
</protein>
<dbReference type="Proteomes" id="UP000218231">
    <property type="component" value="Unassembled WGS sequence"/>
</dbReference>
<keyword evidence="2" id="KW-0732">Signal</keyword>
<evidence type="ECO:0000256" key="1">
    <source>
        <dbReference type="SAM" id="MobiDB-lite"/>
    </source>
</evidence>
<comment type="caution">
    <text evidence="3">The sequence shown here is derived from an EMBL/GenBank/DDBJ whole genome shotgun (WGS) entry which is preliminary data.</text>
</comment>
<gene>
    <name evidence="3" type="ORF">WR25_02494</name>
</gene>
<dbReference type="EMBL" id="LIAE01006724">
    <property type="protein sequence ID" value="PAV85817.1"/>
    <property type="molecule type" value="Genomic_DNA"/>
</dbReference>
<organism evidence="3 4">
    <name type="scientific">Diploscapter pachys</name>
    <dbReference type="NCBI Taxonomy" id="2018661"/>
    <lineage>
        <taxon>Eukaryota</taxon>
        <taxon>Metazoa</taxon>
        <taxon>Ecdysozoa</taxon>
        <taxon>Nematoda</taxon>
        <taxon>Chromadorea</taxon>
        <taxon>Rhabditida</taxon>
        <taxon>Rhabditina</taxon>
        <taxon>Rhabditomorpha</taxon>
        <taxon>Rhabditoidea</taxon>
        <taxon>Rhabditidae</taxon>
        <taxon>Diploscapter</taxon>
    </lineage>
</organism>
<dbReference type="AlphaFoldDB" id="A0A2A2LID5"/>
<feature type="compositionally biased region" description="Polar residues" evidence="1">
    <location>
        <begin position="93"/>
        <end position="103"/>
    </location>
</feature>
<accession>A0A2A2LID5</accession>
<keyword evidence="4" id="KW-1185">Reference proteome</keyword>
<feature type="signal peptide" evidence="2">
    <location>
        <begin position="1"/>
        <end position="21"/>
    </location>
</feature>
<proteinExistence type="predicted"/>
<name>A0A2A2LID5_9BILA</name>
<reference evidence="3 4" key="1">
    <citation type="journal article" date="2017" name="Curr. Biol.">
        <title>Genome architecture and evolution of a unichromosomal asexual nematode.</title>
        <authorList>
            <person name="Fradin H."/>
            <person name="Zegar C."/>
            <person name="Gutwein M."/>
            <person name="Lucas J."/>
            <person name="Kovtun M."/>
            <person name="Corcoran D."/>
            <person name="Baugh L.R."/>
            <person name="Kiontke K."/>
            <person name="Gunsalus K."/>
            <person name="Fitch D.H."/>
            <person name="Piano F."/>
        </authorList>
    </citation>
    <scope>NUCLEOTIDE SEQUENCE [LARGE SCALE GENOMIC DNA]</scope>
    <source>
        <strain evidence="3">PF1309</strain>
    </source>
</reference>
<sequence length="201" mass="22804">MGYLPTTAGILFWILASSIQAGIYGGYEARNADTGDGSYSGGNSYGNGYADYNAPRTYIYEEYSMSSESSESSSSSESEEIMLTTTPKITIESTKQTSPKITSTPEVTTIQQVTTTPQATSTPEEQTTTKQTTTAYNETNERISMSRERKFDSEWENQVPHERKNNHSDFHIILVYKHVHIDIYKHIHIDVYKHDYHDHFM</sequence>
<evidence type="ECO:0000313" key="3">
    <source>
        <dbReference type="EMBL" id="PAV85817.1"/>
    </source>
</evidence>